<dbReference type="GO" id="GO:0043565">
    <property type="term" value="F:sequence-specific DNA binding"/>
    <property type="evidence" value="ECO:0007669"/>
    <property type="project" value="InterPro"/>
</dbReference>
<keyword evidence="3" id="KW-0804">Transcription</keyword>
<keyword evidence="1" id="KW-0805">Transcription regulation</keyword>
<dbReference type="AlphaFoldDB" id="A0A2T1ALN0"/>
<dbReference type="InterPro" id="IPR018060">
    <property type="entry name" value="HTH_AraC"/>
</dbReference>
<evidence type="ECO:0000259" key="5">
    <source>
        <dbReference type="PROSITE" id="PS01124"/>
    </source>
</evidence>
<feature type="transmembrane region" description="Helical" evidence="4">
    <location>
        <begin position="70"/>
        <end position="89"/>
    </location>
</feature>
<dbReference type="PRINTS" id="PR00032">
    <property type="entry name" value="HTHARAC"/>
</dbReference>
<name>A0A2T1ALN0_TRISK</name>
<feature type="domain" description="HTH araC/xylS-type" evidence="5">
    <location>
        <begin position="288"/>
        <end position="393"/>
    </location>
</feature>
<dbReference type="PROSITE" id="PS01124">
    <property type="entry name" value="HTH_ARAC_FAMILY_2"/>
    <property type="match status" value="1"/>
</dbReference>
<evidence type="ECO:0000256" key="4">
    <source>
        <dbReference type="SAM" id="Phobius"/>
    </source>
</evidence>
<evidence type="ECO:0000256" key="1">
    <source>
        <dbReference type="ARBA" id="ARBA00023015"/>
    </source>
</evidence>
<comment type="caution">
    <text evidence="6">The sequence shown here is derived from an EMBL/GenBank/DDBJ whole genome shotgun (WGS) entry which is preliminary data.</text>
</comment>
<dbReference type="SMART" id="SM00342">
    <property type="entry name" value="HTH_ARAC"/>
    <property type="match status" value="1"/>
</dbReference>
<feature type="transmembrane region" description="Helical" evidence="4">
    <location>
        <begin position="35"/>
        <end position="58"/>
    </location>
</feature>
<dbReference type="GO" id="GO:0003700">
    <property type="term" value="F:DNA-binding transcription factor activity"/>
    <property type="evidence" value="ECO:0007669"/>
    <property type="project" value="InterPro"/>
</dbReference>
<dbReference type="SUPFAM" id="SSF46689">
    <property type="entry name" value="Homeodomain-like"/>
    <property type="match status" value="1"/>
</dbReference>
<feature type="transmembrane region" description="Helical" evidence="4">
    <location>
        <begin position="6"/>
        <end position="28"/>
    </location>
</feature>
<dbReference type="Gene3D" id="1.10.10.60">
    <property type="entry name" value="Homeodomain-like"/>
    <property type="match status" value="2"/>
</dbReference>
<dbReference type="InterPro" id="IPR020449">
    <property type="entry name" value="Tscrpt_reg_AraC-type_HTH"/>
</dbReference>
<feature type="transmembrane region" description="Helical" evidence="4">
    <location>
        <begin position="109"/>
        <end position="126"/>
    </location>
</feature>
<dbReference type="InterPro" id="IPR018062">
    <property type="entry name" value="HTH_AraC-typ_CS"/>
</dbReference>
<proteinExistence type="predicted"/>
<dbReference type="Proteomes" id="UP000237718">
    <property type="component" value="Unassembled WGS sequence"/>
</dbReference>
<dbReference type="PANTHER" id="PTHR43280:SF2">
    <property type="entry name" value="HTH-TYPE TRANSCRIPTIONAL REGULATOR EXSA"/>
    <property type="match status" value="1"/>
</dbReference>
<keyword evidence="2" id="KW-0238">DNA-binding</keyword>
<protein>
    <submittedName>
        <fullName evidence="6">AraC family transcriptional regulator</fullName>
    </submittedName>
</protein>
<dbReference type="PANTHER" id="PTHR43280">
    <property type="entry name" value="ARAC-FAMILY TRANSCRIPTIONAL REGULATOR"/>
    <property type="match status" value="1"/>
</dbReference>
<accession>A0A2T1ALN0</accession>
<dbReference type="EMBL" id="PVUF01000002">
    <property type="protein sequence ID" value="PRZ49511.1"/>
    <property type="molecule type" value="Genomic_DNA"/>
</dbReference>
<keyword evidence="4" id="KW-1133">Transmembrane helix</keyword>
<keyword evidence="4" id="KW-0812">Transmembrane</keyword>
<sequence length="407" mass="45660">MKSAELLHLSFGSFMVGLSLFCASLLFAQKEYRQAYWPLGLFFLSQGISSLTLVLDAVANVYDIRQVSRYYLPLSMPFALLQVPLFWMYVRGLTTEASHLDIKYKGWHAAPALCAFVLMFLFLMLPNDVYQSFERSETVDHPLMPVGIFGVWALTIMFYAQILIYLFLIVRLLTSYTTRLKDLFASTEERELHWLWWIIVALMAFLIFDIDDSLAALSGIHILPARLVESPVVDLTFSAGTIWLLALWGLRQKPGLACLSASAAAKEVKAAEAAPKYVRSALSDEQAQRLARKINLAMENDHLYRNPNLSLWDLSKHIGVTSNHLSQTLNETIGSTFFDYVNRWRVEDAANRVRDSTDTILAIAYDVGFNSKSSFYSAFKKHLGVTPSALRHSAAPSCSVPASGGSD</sequence>
<evidence type="ECO:0000256" key="2">
    <source>
        <dbReference type="ARBA" id="ARBA00023125"/>
    </source>
</evidence>
<dbReference type="Pfam" id="PF12833">
    <property type="entry name" value="HTH_18"/>
    <property type="match status" value="1"/>
</dbReference>
<evidence type="ECO:0000313" key="6">
    <source>
        <dbReference type="EMBL" id="PRZ49511.1"/>
    </source>
</evidence>
<gene>
    <name evidence="6" type="ORF">CLV89_102255</name>
</gene>
<dbReference type="PROSITE" id="PS00041">
    <property type="entry name" value="HTH_ARAC_FAMILY_1"/>
    <property type="match status" value="1"/>
</dbReference>
<dbReference type="InterPro" id="IPR009057">
    <property type="entry name" value="Homeodomain-like_sf"/>
</dbReference>
<feature type="transmembrane region" description="Helical" evidence="4">
    <location>
        <begin position="146"/>
        <end position="173"/>
    </location>
</feature>
<organism evidence="6 7">
    <name type="scientific">Tritonibacter scottomollicae</name>
    <name type="common">Epibacterium scottomollicae</name>
    <dbReference type="NCBI Taxonomy" id="483013"/>
    <lineage>
        <taxon>Bacteria</taxon>
        <taxon>Pseudomonadati</taxon>
        <taxon>Pseudomonadota</taxon>
        <taxon>Alphaproteobacteria</taxon>
        <taxon>Rhodobacterales</taxon>
        <taxon>Paracoccaceae</taxon>
        <taxon>Tritonibacter</taxon>
    </lineage>
</organism>
<feature type="transmembrane region" description="Helical" evidence="4">
    <location>
        <begin position="194"/>
        <end position="210"/>
    </location>
</feature>
<evidence type="ECO:0000313" key="7">
    <source>
        <dbReference type="Proteomes" id="UP000237718"/>
    </source>
</evidence>
<keyword evidence="4" id="KW-0472">Membrane</keyword>
<evidence type="ECO:0000256" key="3">
    <source>
        <dbReference type="ARBA" id="ARBA00023163"/>
    </source>
</evidence>
<reference evidence="6 7" key="1">
    <citation type="submission" date="2018-03" db="EMBL/GenBank/DDBJ databases">
        <title>Genomic Encyclopedia of Archaeal and Bacterial Type Strains, Phase II (KMG-II): from individual species to whole genera.</title>
        <authorList>
            <person name="Goeker M."/>
        </authorList>
    </citation>
    <scope>NUCLEOTIDE SEQUENCE [LARGE SCALE GENOMIC DNA]</scope>
    <source>
        <strain evidence="6 7">DSM 25328</strain>
    </source>
</reference>